<evidence type="ECO:0000256" key="1">
    <source>
        <dbReference type="ARBA" id="ARBA00006865"/>
    </source>
</evidence>
<dbReference type="PANTHER" id="PTHR10963">
    <property type="entry name" value="GLYCOSYL HYDROLASE-RELATED"/>
    <property type="match status" value="1"/>
</dbReference>
<dbReference type="PANTHER" id="PTHR10963:SF55">
    <property type="entry name" value="GLYCOSIDE HYDROLASE FAMILY 16 PROTEIN"/>
    <property type="match status" value="1"/>
</dbReference>
<evidence type="ECO:0000313" key="4">
    <source>
        <dbReference type="EMBL" id="RAK57134.1"/>
    </source>
</evidence>
<dbReference type="Gene3D" id="2.60.120.200">
    <property type="match status" value="1"/>
</dbReference>
<dbReference type="SUPFAM" id="SSF49899">
    <property type="entry name" value="Concanavalin A-like lectins/glucanases"/>
    <property type="match status" value="1"/>
</dbReference>
<dbReference type="CDD" id="cd08023">
    <property type="entry name" value="GH16_laminarinase_like"/>
    <property type="match status" value="1"/>
</dbReference>
<dbReference type="GO" id="GO:0005975">
    <property type="term" value="P:carbohydrate metabolic process"/>
    <property type="evidence" value="ECO:0007669"/>
    <property type="project" value="InterPro"/>
</dbReference>
<dbReference type="Pfam" id="PF00722">
    <property type="entry name" value="Glyco_hydro_16"/>
    <property type="match status" value="1"/>
</dbReference>
<keyword evidence="4" id="KW-0378">Hydrolase</keyword>
<evidence type="ECO:0000256" key="2">
    <source>
        <dbReference type="SAM" id="SignalP"/>
    </source>
</evidence>
<dbReference type="InterPro" id="IPR013320">
    <property type="entry name" value="ConA-like_dom_sf"/>
</dbReference>
<dbReference type="OrthoDB" id="9809583at2"/>
<name>A0A328AUC6_9CAUL</name>
<reference evidence="5" key="1">
    <citation type="submission" date="2018-05" db="EMBL/GenBank/DDBJ databases">
        <authorList>
            <person name="Li X."/>
        </authorList>
    </citation>
    <scope>NUCLEOTIDE SEQUENCE [LARGE SCALE GENOMIC DNA]</scope>
    <source>
        <strain evidence="5">YIM 73061</strain>
    </source>
</reference>
<evidence type="ECO:0000259" key="3">
    <source>
        <dbReference type="PROSITE" id="PS51762"/>
    </source>
</evidence>
<dbReference type="AlphaFoldDB" id="A0A328AUC6"/>
<dbReference type="InterPro" id="IPR000757">
    <property type="entry name" value="Beta-glucanase-like"/>
</dbReference>
<dbReference type="Proteomes" id="UP000249725">
    <property type="component" value="Unassembled WGS sequence"/>
</dbReference>
<keyword evidence="2" id="KW-0732">Signal</keyword>
<feature type="chain" id="PRO_5016298204" evidence="2">
    <location>
        <begin position="18"/>
        <end position="282"/>
    </location>
</feature>
<dbReference type="GO" id="GO:0004553">
    <property type="term" value="F:hydrolase activity, hydrolyzing O-glycosyl compounds"/>
    <property type="evidence" value="ECO:0007669"/>
    <property type="project" value="InterPro"/>
</dbReference>
<dbReference type="InterPro" id="IPR050546">
    <property type="entry name" value="Glycosyl_Hydrlase_16"/>
</dbReference>
<feature type="signal peptide" evidence="2">
    <location>
        <begin position="1"/>
        <end position="17"/>
    </location>
</feature>
<proteinExistence type="inferred from homology"/>
<evidence type="ECO:0000313" key="5">
    <source>
        <dbReference type="Proteomes" id="UP000249725"/>
    </source>
</evidence>
<protein>
    <submittedName>
        <fullName evidence="4">Glycoside hydrolase family 16 protein</fullName>
    </submittedName>
</protein>
<comment type="caution">
    <text evidence="4">The sequence shown here is derived from an EMBL/GenBank/DDBJ whole genome shotgun (WGS) entry which is preliminary data.</text>
</comment>
<organism evidence="4 5">
    <name type="scientific">Phenylobacterium deserti</name>
    <dbReference type="NCBI Taxonomy" id="1914756"/>
    <lineage>
        <taxon>Bacteria</taxon>
        <taxon>Pseudomonadati</taxon>
        <taxon>Pseudomonadota</taxon>
        <taxon>Alphaproteobacteria</taxon>
        <taxon>Caulobacterales</taxon>
        <taxon>Caulobacteraceae</taxon>
        <taxon>Phenylobacterium</taxon>
    </lineage>
</organism>
<gene>
    <name evidence="4" type="ORF">DJ018_04035</name>
</gene>
<sequence>MAALLAFAAATSAASGAAARERTVFFDDFSGAKLDRFKWNVVVPDWVVNNEQQAYVDDPRVVAIVHGAEAEGAENGALRIRAVPQAGHKTRAGRTFDFLSGRLDTRGKFAFSHGTAAARIKMTAGQGLWPAFWILGEGQWPAIGEIDVMENVGEADWTSFALHGPGYSGDTPLAQRAPFPAGQDITGWHIYSVDWSDEALVFRVDGAERYRVTRAMVEKHGRWAFDDAKYLIVNLALGGGYPQGVNKVEAPYPGLPQSTVDLIGAGKGQVLVDWVKVTKSEP</sequence>
<comment type="similarity">
    <text evidence="1">Belongs to the glycosyl hydrolase 16 family.</text>
</comment>
<dbReference type="EMBL" id="QFYR01000001">
    <property type="protein sequence ID" value="RAK57134.1"/>
    <property type="molecule type" value="Genomic_DNA"/>
</dbReference>
<keyword evidence="5" id="KW-1185">Reference proteome</keyword>
<feature type="domain" description="GH16" evidence="3">
    <location>
        <begin position="5"/>
        <end position="282"/>
    </location>
</feature>
<dbReference type="PROSITE" id="PS51762">
    <property type="entry name" value="GH16_2"/>
    <property type="match status" value="1"/>
</dbReference>
<accession>A0A328AUC6</accession>